<feature type="transmembrane region" description="Helical" evidence="14">
    <location>
        <begin position="153"/>
        <end position="174"/>
    </location>
</feature>
<dbReference type="Pfam" id="PF02518">
    <property type="entry name" value="HATPase_c"/>
    <property type="match status" value="1"/>
</dbReference>
<dbReference type="Gene3D" id="1.10.287.130">
    <property type="match status" value="1"/>
</dbReference>
<dbReference type="Pfam" id="PF00512">
    <property type="entry name" value="HisKA"/>
    <property type="match status" value="1"/>
</dbReference>
<keyword evidence="9 16" id="KW-0418">Kinase</keyword>
<sequence length="466" mass="53058">MRKAIFAKFLQVILVVLFLSTFIFYIASSSALLKNSRKDMLYTLSAIDKVLDYNGNFMGEVDKLKTVLNEKQGRFTIIQMDGTVIADTGDVPVSSLDNHSERTEVKEAKEEGTGYSRRYSDTLKENMLYVAIRSTESDFILRMAIPYTGMKEYLMLLLPAVWLTFLIAIMYSAFSADNFAESITKPLKEISQEMLKVKGDYTDLSFETYQYPEINIIAETTTKMSKNVKEYLNQIDMEKQIRQEFFSNASHELKTPITSVQGYAELLESGIIQEEGQKRDFLNRIKKEAANMNNLINDILMISRLETKDAEVLKTNVRLSIVLDDIIESIKPLAASHEVLIHMDCKPVCIYANTQQMKELFGNLISNAVKYNKPGGEVWVKVREEDRNLIVQVKDNGVGIPKESLSRIFERFYRVDKGRSKKQGGTGLGLSIVKHIVNFYHGTISVRSELDKETEFTVNIPIKGKV</sequence>
<comment type="caution">
    <text evidence="16">The sequence shown here is derived from an EMBL/GenBank/DDBJ whole genome shotgun (WGS) entry which is preliminary data.</text>
</comment>
<dbReference type="SMART" id="SM00388">
    <property type="entry name" value="HisKA"/>
    <property type="match status" value="1"/>
</dbReference>
<dbReference type="EC" id="2.7.13.3" evidence="3"/>
<keyword evidence="6" id="KW-0808">Transferase</keyword>
<dbReference type="PROSITE" id="PS50109">
    <property type="entry name" value="HIS_KIN"/>
    <property type="match status" value="1"/>
</dbReference>
<dbReference type="FunFam" id="3.30.565.10:FF:000006">
    <property type="entry name" value="Sensor histidine kinase WalK"/>
    <property type="match status" value="1"/>
</dbReference>
<evidence type="ECO:0000256" key="3">
    <source>
        <dbReference type="ARBA" id="ARBA00012438"/>
    </source>
</evidence>
<dbReference type="GO" id="GO:0005886">
    <property type="term" value="C:plasma membrane"/>
    <property type="evidence" value="ECO:0007669"/>
    <property type="project" value="UniProtKB-SubCell"/>
</dbReference>
<proteinExistence type="predicted"/>
<keyword evidence="12" id="KW-0902">Two-component regulatory system</keyword>
<name>A0A419SSQ9_9FIRM</name>
<keyword evidence="8" id="KW-0547">Nucleotide-binding</keyword>
<keyword evidence="17" id="KW-1185">Reference proteome</keyword>
<evidence type="ECO:0000259" key="15">
    <source>
        <dbReference type="PROSITE" id="PS50109"/>
    </source>
</evidence>
<dbReference type="CDD" id="cd00082">
    <property type="entry name" value="HisKA"/>
    <property type="match status" value="1"/>
</dbReference>
<keyword evidence="5" id="KW-0597">Phosphoprotein</keyword>
<keyword evidence="11 14" id="KW-1133">Transmembrane helix</keyword>
<comment type="catalytic activity">
    <reaction evidence="1">
        <text>ATP + protein L-histidine = ADP + protein N-phospho-L-histidine.</text>
        <dbReference type="EC" id="2.7.13.3"/>
    </reaction>
</comment>
<evidence type="ECO:0000256" key="9">
    <source>
        <dbReference type="ARBA" id="ARBA00022777"/>
    </source>
</evidence>
<dbReference type="GO" id="GO:0000155">
    <property type="term" value="F:phosphorelay sensor kinase activity"/>
    <property type="evidence" value="ECO:0007669"/>
    <property type="project" value="InterPro"/>
</dbReference>
<dbReference type="Gene3D" id="3.30.565.10">
    <property type="entry name" value="Histidine kinase-like ATPase, C-terminal domain"/>
    <property type="match status" value="1"/>
</dbReference>
<accession>A0A419SSQ9</accession>
<evidence type="ECO:0000313" key="16">
    <source>
        <dbReference type="EMBL" id="RKD28192.1"/>
    </source>
</evidence>
<dbReference type="PANTHER" id="PTHR45528">
    <property type="entry name" value="SENSOR HISTIDINE KINASE CPXA"/>
    <property type="match status" value="1"/>
</dbReference>
<dbReference type="CDD" id="cd00075">
    <property type="entry name" value="HATPase"/>
    <property type="match status" value="1"/>
</dbReference>
<organism evidence="16 17">
    <name type="scientific">Lacrimispora algidixylanolytica</name>
    <dbReference type="NCBI Taxonomy" id="94868"/>
    <lineage>
        <taxon>Bacteria</taxon>
        <taxon>Bacillati</taxon>
        <taxon>Bacillota</taxon>
        <taxon>Clostridia</taxon>
        <taxon>Lachnospirales</taxon>
        <taxon>Lachnospiraceae</taxon>
        <taxon>Lacrimispora</taxon>
    </lineage>
</organism>
<evidence type="ECO:0000313" key="17">
    <source>
        <dbReference type="Proteomes" id="UP000284277"/>
    </source>
</evidence>
<dbReference type="InterPro" id="IPR003661">
    <property type="entry name" value="HisK_dim/P_dom"/>
</dbReference>
<dbReference type="SMART" id="SM00387">
    <property type="entry name" value="HATPase_c"/>
    <property type="match status" value="1"/>
</dbReference>
<evidence type="ECO:0000256" key="5">
    <source>
        <dbReference type="ARBA" id="ARBA00022553"/>
    </source>
</evidence>
<dbReference type="InterPro" id="IPR003594">
    <property type="entry name" value="HATPase_dom"/>
</dbReference>
<gene>
    <name evidence="16" type="ORF">BET01_11690</name>
</gene>
<dbReference type="InterPro" id="IPR036890">
    <property type="entry name" value="HATPase_C_sf"/>
</dbReference>
<dbReference type="InterPro" id="IPR036097">
    <property type="entry name" value="HisK_dim/P_sf"/>
</dbReference>
<dbReference type="PANTHER" id="PTHR45528:SF1">
    <property type="entry name" value="SENSOR HISTIDINE KINASE CPXA"/>
    <property type="match status" value="1"/>
</dbReference>
<dbReference type="EMBL" id="MCIA01000035">
    <property type="protein sequence ID" value="RKD28192.1"/>
    <property type="molecule type" value="Genomic_DNA"/>
</dbReference>
<dbReference type="GO" id="GO:0005524">
    <property type="term" value="F:ATP binding"/>
    <property type="evidence" value="ECO:0007669"/>
    <property type="project" value="UniProtKB-KW"/>
</dbReference>
<reference evidence="16 17" key="1">
    <citation type="submission" date="2016-08" db="EMBL/GenBank/DDBJ databases">
        <title>A new outlook on sporulation: Clostridium algidixylanolyticum.</title>
        <authorList>
            <person name="Poppleton D.I."/>
            <person name="Gribaldo S."/>
        </authorList>
    </citation>
    <scope>NUCLEOTIDE SEQUENCE [LARGE SCALE GENOMIC DNA]</scope>
    <source>
        <strain evidence="16 17">SPL73</strain>
    </source>
</reference>
<evidence type="ECO:0000256" key="6">
    <source>
        <dbReference type="ARBA" id="ARBA00022679"/>
    </source>
</evidence>
<feature type="domain" description="Histidine kinase" evidence="15">
    <location>
        <begin position="248"/>
        <end position="464"/>
    </location>
</feature>
<dbReference type="InterPro" id="IPR050398">
    <property type="entry name" value="HssS/ArlS-like"/>
</dbReference>
<dbReference type="SUPFAM" id="SSF47384">
    <property type="entry name" value="Homodimeric domain of signal transducing histidine kinase"/>
    <property type="match status" value="1"/>
</dbReference>
<evidence type="ECO:0000256" key="12">
    <source>
        <dbReference type="ARBA" id="ARBA00023012"/>
    </source>
</evidence>
<keyword evidence="4" id="KW-1003">Cell membrane</keyword>
<evidence type="ECO:0000256" key="8">
    <source>
        <dbReference type="ARBA" id="ARBA00022741"/>
    </source>
</evidence>
<keyword evidence="13 14" id="KW-0472">Membrane</keyword>
<dbReference type="Proteomes" id="UP000284277">
    <property type="component" value="Unassembled WGS sequence"/>
</dbReference>
<dbReference type="SUPFAM" id="SSF55874">
    <property type="entry name" value="ATPase domain of HSP90 chaperone/DNA topoisomerase II/histidine kinase"/>
    <property type="match status" value="1"/>
</dbReference>
<evidence type="ECO:0000256" key="1">
    <source>
        <dbReference type="ARBA" id="ARBA00000085"/>
    </source>
</evidence>
<dbReference type="InterPro" id="IPR004358">
    <property type="entry name" value="Sig_transdc_His_kin-like_C"/>
</dbReference>
<evidence type="ECO:0000256" key="14">
    <source>
        <dbReference type="SAM" id="Phobius"/>
    </source>
</evidence>
<dbReference type="OrthoDB" id="9813151at2"/>
<evidence type="ECO:0000256" key="4">
    <source>
        <dbReference type="ARBA" id="ARBA00022475"/>
    </source>
</evidence>
<dbReference type="AlphaFoldDB" id="A0A419SSQ9"/>
<keyword evidence="7 14" id="KW-0812">Transmembrane</keyword>
<dbReference type="RefSeq" id="WP_120198821.1">
    <property type="nucleotide sequence ID" value="NZ_MCIA01000035.1"/>
</dbReference>
<comment type="subcellular location">
    <subcellularLocation>
        <location evidence="2">Cell membrane</location>
        <topology evidence="2">Multi-pass membrane protein</topology>
    </subcellularLocation>
</comment>
<evidence type="ECO:0000256" key="2">
    <source>
        <dbReference type="ARBA" id="ARBA00004651"/>
    </source>
</evidence>
<dbReference type="PRINTS" id="PR00344">
    <property type="entry name" value="BCTRLSENSOR"/>
</dbReference>
<evidence type="ECO:0000256" key="10">
    <source>
        <dbReference type="ARBA" id="ARBA00022840"/>
    </source>
</evidence>
<protein>
    <recommendedName>
        <fullName evidence="3">histidine kinase</fullName>
        <ecNumber evidence="3">2.7.13.3</ecNumber>
    </recommendedName>
</protein>
<evidence type="ECO:0000256" key="11">
    <source>
        <dbReference type="ARBA" id="ARBA00022989"/>
    </source>
</evidence>
<evidence type="ECO:0000256" key="7">
    <source>
        <dbReference type="ARBA" id="ARBA00022692"/>
    </source>
</evidence>
<keyword evidence="10" id="KW-0067">ATP-binding</keyword>
<dbReference type="FunFam" id="1.10.287.130:FF:000001">
    <property type="entry name" value="Two-component sensor histidine kinase"/>
    <property type="match status" value="1"/>
</dbReference>
<feature type="transmembrane region" description="Helical" evidence="14">
    <location>
        <begin position="12"/>
        <end position="33"/>
    </location>
</feature>
<evidence type="ECO:0000256" key="13">
    <source>
        <dbReference type="ARBA" id="ARBA00023136"/>
    </source>
</evidence>
<dbReference type="InterPro" id="IPR005467">
    <property type="entry name" value="His_kinase_dom"/>
</dbReference>